<dbReference type="InterPro" id="IPR029052">
    <property type="entry name" value="Metallo-depent_PP-like"/>
</dbReference>
<keyword evidence="4" id="KW-0812">Transmembrane</keyword>
<evidence type="ECO:0000256" key="3">
    <source>
        <dbReference type="SAM" id="MobiDB-lite"/>
    </source>
</evidence>
<dbReference type="InterPro" id="IPR004843">
    <property type="entry name" value="Calcineurin-like_PHP"/>
</dbReference>
<proteinExistence type="predicted"/>
<feature type="transmembrane region" description="Helical" evidence="4">
    <location>
        <begin position="67"/>
        <end position="85"/>
    </location>
</feature>
<dbReference type="GO" id="GO:0046872">
    <property type="term" value="F:metal ion binding"/>
    <property type="evidence" value="ECO:0007669"/>
    <property type="project" value="UniProtKB-KW"/>
</dbReference>
<gene>
    <name evidence="6" type="ORF">KEG57_31835</name>
</gene>
<dbReference type="GO" id="GO:0009245">
    <property type="term" value="P:lipid A biosynthetic process"/>
    <property type="evidence" value="ECO:0007669"/>
    <property type="project" value="TreeGrafter"/>
</dbReference>
<dbReference type="EMBL" id="JAGTJJ010000026">
    <property type="protein sequence ID" value="MDC3985112.1"/>
    <property type="molecule type" value="Genomic_DNA"/>
</dbReference>
<feature type="domain" description="Calcineurin-like phosphoesterase" evidence="5">
    <location>
        <begin position="202"/>
        <end position="370"/>
    </location>
</feature>
<evidence type="ECO:0000256" key="1">
    <source>
        <dbReference type="ARBA" id="ARBA00022723"/>
    </source>
</evidence>
<dbReference type="AlphaFoldDB" id="A0A9X3X7K1"/>
<feature type="region of interest" description="Disordered" evidence="3">
    <location>
        <begin position="124"/>
        <end position="147"/>
    </location>
</feature>
<dbReference type="InterPro" id="IPR051158">
    <property type="entry name" value="Metallophosphoesterase_sf"/>
</dbReference>
<dbReference type="PANTHER" id="PTHR31302">
    <property type="entry name" value="TRANSMEMBRANE PROTEIN WITH METALLOPHOSPHOESTERASE DOMAIN-RELATED"/>
    <property type="match status" value="1"/>
</dbReference>
<sequence length="430" mass="45520">MGIPRFVIFFVVVSLVLFAASFYLGRRVKQSFELSVRAERTGLFVVLGAMVSMILARALGVRLLGEVAFTLLLALLISTGLLLLVDLAKLGALPFTWLASRVKPEPAPAPAPEPVLALATEPAAPAPAPAPAAEPAKTEPAPEKGPALPTRRVFLGQAVTGSALLVGSGSSFYGAVFGRHDYVIEDVPVRIPGLSKRLDGYTLVQLSDIHFGTFVGDAEMRAAEELVRKARPDRIVLTGDLLDNDAKYAEMLGRFVRNIAPLARDGVVAIPGNHDWYAGIDEVVSALKAAGARVLRNDGFVVGDDKDGFALLGVEDVWARRLSPGNGPNLEAALAHVPKDLPRVLLCHNPVFFPDAAGQVALQLSGHTHGGQVNLGALQPGKLVLPYGYVAGLYERNGSRLWVNRGFGTAGPPARVGAPPEVTRVVLVSA</sequence>
<organism evidence="6 7">
    <name type="scientific">Polyangium jinanense</name>
    <dbReference type="NCBI Taxonomy" id="2829994"/>
    <lineage>
        <taxon>Bacteria</taxon>
        <taxon>Pseudomonadati</taxon>
        <taxon>Myxococcota</taxon>
        <taxon>Polyangia</taxon>
        <taxon>Polyangiales</taxon>
        <taxon>Polyangiaceae</taxon>
        <taxon>Polyangium</taxon>
    </lineage>
</organism>
<dbReference type="CDD" id="cd07385">
    <property type="entry name" value="MPP_YkuE_C"/>
    <property type="match status" value="1"/>
</dbReference>
<feature type="transmembrane region" description="Helical" evidence="4">
    <location>
        <begin position="6"/>
        <end position="25"/>
    </location>
</feature>
<feature type="transmembrane region" description="Helical" evidence="4">
    <location>
        <begin position="41"/>
        <end position="61"/>
    </location>
</feature>
<dbReference type="RefSeq" id="WP_272421125.1">
    <property type="nucleotide sequence ID" value="NZ_JAGTJJ010000026.1"/>
</dbReference>
<evidence type="ECO:0000259" key="5">
    <source>
        <dbReference type="Pfam" id="PF00149"/>
    </source>
</evidence>
<comment type="caution">
    <text evidence="6">The sequence shown here is derived from an EMBL/GenBank/DDBJ whole genome shotgun (WGS) entry which is preliminary data.</text>
</comment>
<dbReference type="Gene3D" id="3.60.21.10">
    <property type="match status" value="1"/>
</dbReference>
<dbReference type="PANTHER" id="PTHR31302:SF31">
    <property type="entry name" value="PHOSPHODIESTERASE YAEI"/>
    <property type="match status" value="1"/>
</dbReference>
<protein>
    <submittedName>
        <fullName evidence="6">Metallophosphoesterase</fullName>
    </submittedName>
</protein>
<dbReference type="GO" id="GO:0008758">
    <property type="term" value="F:UDP-2,3-diacylglucosamine hydrolase activity"/>
    <property type="evidence" value="ECO:0007669"/>
    <property type="project" value="TreeGrafter"/>
</dbReference>
<evidence type="ECO:0000313" key="7">
    <source>
        <dbReference type="Proteomes" id="UP001151081"/>
    </source>
</evidence>
<keyword evidence="7" id="KW-1185">Reference proteome</keyword>
<dbReference type="Pfam" id="PF00149">
    <property type="entry name" value="Metallophos"/>
    <property type="match status" value="1"/>
</dbReference>
<reference evidence="6 7" key="1">
    <citation type="submission" date="2021-04" db="EMBL/GenBank/DDBJ databases">
        <title>Genome analysis of Polyangium sp.</title>
        <authorList>
            <person name="Li Y."/>
            <person name="Wang J."/>
        </authorList>
    </citation>
    <scope>NUCLEOTIDE SEQUENCE [LARGE SCALE GENOMIC DNA]</scope>
    <source>
        <strain evidence="6 7">SDU14</strain>
    </source>
</reference>
<keyword evidence="4" id="KW-0472">Membrane</keyword>
<name>A0A9X3X7K1_9BACT</name>
<accession>A0A9X3X7K1</accession>
<dbReference type="SUPFAM" id="SSF56300">
    <property type="entry name" value="Metallo-dependent phosphatases"/>
    <property type="match status" value="1"/>
</dbReference>
<evidence type="ECO:0000313" key="6">
    <source>
        <dbReference type="EMBL" id="MDC3985112.1"/>
    </source>
</evidence>
<dbReference type="Proteomes" id="UP001151081">
    <property type="component" value="Unassembled WGS sequence"/>
</dbReference>
<dbReference type="GO" id="GO:0016020">
    <property type="term" value="C:membrane"/>
    <property type="evidence" value="ECO:0007669"/>
    <property type="project" value="GOC"/>
</dbReference>
<keyword evidence="2" id="KW-0378">Hydrolase</keyword>
<keyword evidence="1" id="KW-0479">Metal-binding</keyword>
<evidence type="ECO:0000256" key="4">
    <source>
        <dbReference type="SAM" id="Phobius"/>
    </source>
</evidence>
<evidence type="ECO:0000256" key="2">
    <source>
        <dbReference type="ARBA" id="ARBA00022801"/>
    </source>
</evidence>
<keyword evidence="4" id="KW-1133">Transmembrane helix</keyword>